<dbReference type="EMBL" id="FOBW01000001">
    <property type="protein sequence ID" value="SEM19250.1"/>
    <property type="molecule type" value="Genomic_DNA"/>
</dbReference>
<proteinExistence type="predicted"/>
<dbReference type="Proteomes" id="UP000198553">
    <property type="component" value="Unassembled WGS sequence"/>
</dbReference>
<dbReference type="AlphaFoldDB" id="A0A1H7WCM6"/>
<evidence type="ECO:0008006" key="3">
    <source>
        <dbReference type="Google" id="ProtNLM"/>
    </source>
</evidence>
<dbReference type="PANTHER" id="PTHR37827:SF1">
    <property type="entry name" value="HNH DOMAIN-CONTAINING PROTEIN"/>
    <property type="match status" value="1"/>
</dbReference>
<evidence type="ECO:0000313" key="1">
    <source>
        <dbReference type="EMBL" id="SEM19250.1"/>
    </source>
</evidence>
<dbReference type="RefSeq" id="WP_090740574.1">
    <property type="nucleotide sequence ID" value="NZ_FOBW01000001.1"/>
</dbReference>
<evidence type="ECO:0000313" key="2">
    <source>
        <dbReference type="Proteomes" id="UP000198553"/>
    </source>
</evidence>
<dbReference type="PANTHER" id="PTHR37827">
    <property type="entry name" value="TUDOR DOMAIN-CONTAINING PROTEIN"/>
    <property type="match status" value="1"/>
</dbReference>
<dbReference type="STRING" id="930146.SAMN05192533_101362"/>
<reference evidence="2" key="1">
    <citation type="submission" date="2016-10" db="EMBL/GenBank/DDBJ databases">
        <authorList>
            <person name="Varghese N."/>
            <person name="Submissions S."/>
        </authorList>
    </citation>
    <scope>NUCLEOTIDE SEQUENCE [LARGE SCALE GENOMIC DNA]</scope>
    <source>
        <strain evidence="2">B48,IBRC-M 10115,DSM 25386,CECT 8001</strain>
    </source>
</reference>
<name>A0A1H7WCM6_9BACI</name>
<keyword evidence="2" id="KW-1185">Reference proteome</keyword>
<accession>A0A1H7WCM6</accession>
<dbReference type="OrthoDB" id="9802640at2"/>
<protein>
    <recommendedName>
        <fullName evidence="3">HNH endonuclease</fullName>
    </recommendedName>
</protein>
<organism evidence="1 2">
    <name type="scientific">Mesobacillus persicus</name>
    <dbReference type="NCBI Taxonomy" id="930146"/>
    <lineage>
        <taxon>Bacteria</taxon>
        <taxon>Bacillati</taxon>
        <taxon>Bacillota</taxon>
        <taxon>Bacilli</taxon>
        <taxon>Bacillales</taxon>
        <taxon>Bacillaceae</taxon>
        <taxon>Mesobacillus</taxon>
    </lineage>
</organism>
<gene>
    <name evidence="1" type="ORF">SAMN05192533_101362</name>
</gene>
<sequence>MNMCELCGRKEVETTVHHLLPKEMGGTFGETADLCIPCHKQIHALYTNQEIALRLSTLKELREDEKLARFIKWIRKQPSTKIMRIKKSKERKRK</sequence>